<dbReference type="GO" id="GO:0006281">
    <property type="term" value="P:DNA repair"/>
    <property type="evidence" value="ECO:0007669"/>
    <property type="project" value="UniProtKB-KW"/>
</dbReference>
<name>X1EKJ9_9ZZZZ</name>
<dbReference type="AlphaFoldDB" id="X1EKJ9"/>
<dbReference type="SUPFAM" id="SSF52540">
    <property type="entry name" value="P-loop containing nucleoside triphosphate hydrolases"/>
    <property type="match status" value="1"/>
</dbReference>
<dbReference type="PANTHER" id="PTHR47964">
    <property type="entry name" value="ATP-DEPENDENT DNA HELICASE HOMOLOG RECG, CHLOROPLASTIC"/>
    <property type="match status" value="1"/>
</dbReference>
<comment type="caution">
    <text evidence="7">The sequence shown here is derived from an EMBL/GenBank/DDBJ whole genome shotgun (WGS) entry which is preliminary data.</text>
</comment>
<keyword evidence="5" id="KW-0234">DNA repair</keyword>
<keyword evidence="3" id="KW-0067">ATP-binding</keyword>
<evidence type="ECO:0000259" key="6">
    <source>
        <dbReference type="Pfam" id="PF00270"/>
    </source>
</evidence>
<dbReference type="GO" id="GO:0003677">
    <property type="term" value="F:DNA binding"/>
    <property type="evidence" value="ECO:0007669"/>
    <property type="project" value="UniProtKB-KW"/>
</dbReference>
<proteinExistence type="predicted"/>
<organism evidence="7">
    <name type="scientific">marine sediment metagenome</name>
    <dbReference type="NCBI Taxonomy" id="412755"/>
    <lineage>
        <taxon>unclassified sequences</taxon>
        <taxon>metagenomes</taxon>
        <taxon>ecological metagenomes</taxon>
    </lineage>
</organism>
<dbReference type="GO" id="GO:0016787">
    <property type="term" value="F:hydrolase activity"/>
    <property type="evidence" value="ECO:0007669"/>
    <property type="project" value="UniProtKB-KW"/>
</dbReference>
<dbReference type="EMBL" id="BART01040813">
    <property type="protein sequence ID" value="GAH20880.1"/>
    <property type="molecule type" value="Genomic_DNA"/>
</dbReference>
<dbReference type="GO" id="GO:0005524">
    <property type="term" value="F:ATP binding"/>
    <property type="evidence" value="ECO:0007669"/>
    <property type="project" value="InterPro"/>
</dbReference>
<dbReference type="InterPro" id="IPR027417">
    <property type="entry name" value="P-loop_NTPase"/>
</dbReference>
<protein>
    <recommendedName>
        <fullName evidence="6">DEAD/DEAH-box helicase domain-containing protein</fullName>
    </recommendedName>
</protein>
<sequence>MSDMEAEFPMDRLLCGDVGYGKTEVAMRASFKAVMDGKQVAVLCPTTVLASQHLKTFRNRVVLFPLRVESLTR</sequence>
<evidence type="ECO:0000256" key="3">
    <source>
        <dbReference type="ARBA" id="ARBA00022806"/>
    </source>
</evidence>
<feature type="domain" description="DEAD/DEAH-box helicase" evidence="6">
    <location>
        <begin position="11"/>
        <end position="69"/>
    </location>
</feature>
<evidence type="ECO:0000313" key="7">
    <source>
        <dbReference type="EMBL" id="GAH20880.1"/>
    </source>
</evidence>
<dbReference type="PANTHER" id="PTHR47964:SF1">
    <property type="entry name" value="ATP-DEPENDENT DNA HELICASE HOMOLOG RECG, CHLOROPLASTIC"/>
    <property type="match status" value="1"/>
</dbReference>
<reference evidence="7" key="1">
    <citation type="journal article" date="2014" name="Front. Microbiol.">
        <title>High frequency of phylogenetically diverse reductive dehalogenase-homologous genes in deep subseafloor sedimentary metagenomes.</title>
        <authorList>
            <person name="Kawai M."/>
            <person name="Futagami T."/>
            <person name="Toyoda A."/>
            <person name="Takaki Y."/>
            <person name="Nishi S."/>
            <person name="Hori S."/>
            <person name="Arai W."/>
            <person name="Tsubouchi T."/>
            <person name="Morono Y."/>
            <person name="Uchiyama I."/>
            <person name="Ito T."/>
            <person name="Fujiyama A."/>
            <person name="Inagaki F."/>
            <person name="Takami H."/>
        </authorList>
    </citation>
    <scope>NUCLEOTIDE SEQUENCE</scope>
    <source>
        <strain evidence="7">Expedition CK06-06</strain>
    </source>
</reference>
<keyword evidence="4" id="KW-0238">DNA-binding</keyword>
<evidence type="ECO:0000256" key="4">
    <source>
        <dbReference type="ARBA" id="ARBA00023125"/>
    </source>
</evidence>
<accession>X1EKJ9</accession>
<dbReference type="InterPro" id="IPR047112">
    <property type="entry name" value="RecG/Mfd"/>
</dbReference>
<keyword evidence="2" id="KW-0378">Hydrolase</keyword>
<evidence type="ECO:0000256" key="2">
    <source>
        <dbReference type="ARBA" id="ARBA00022801"/>
    </source>
</evidence>
<keyword evidence="1" id="KW-0227">DNA damage</keyword>
<dbReference type="GO" id="GO:0003678">
    <property type="term" value="F:DNA helicase activity"/>
    <property type="evidence" value="ECO:0007669"/>
    <property type="project" value="TreeGrafter"/>
</dbReference>
<dbReference type="Pfam" id="PF00270">
    <property type="entry name" value="DEAD"/>
    <property type="match status" value="1"/>
</dbReference>
<dbReference type="Gene3D" id="3.40.50.300">
    <property type="entry name" value="P-loop containing nucleotide triphosphate hydrolases"/>
    <property type="match status" value="1"/>
</dbReference>
<dbReference type="InterPro" id="IPR011545">
    <property type="entry name" value="DEAD/DEAH_box_helicase_dom"/>
</dbReference>
<gene>
    <name evidence="7" type="ORF">S01H4_66159</name>
</gene>
<keyword evidence="3" id="KW-0547">Nucleotide-binding</keyword>
<feature type="non-terminal residue" evidence="7">
    <location>
        <position position="73"/>
    </location>
</feature>
<keyword evidence="3" id="KW-0347">Helicase</keyword>
<evidence type="ECO:0000256" key="1">
    <source>
        <dbReference type="ARBA" id="ARBA00022763"/>
    </source>
</evidence>
<evidence type="ECO:0000256" key="5">
    <source>
        <dbReference type="ARBA" id="ARBA00023204"/>
    </source>
</evidence>